<gene>
    <name evidence="2" type="ORF">GCM10011348_45900</name>
</gene>
<accession>A0A918DZ22</accession>
<dbReference type="Gene3D" id="3.40.50.300">
    <property type="entry name" value="P-loop containing nucleotide triphosphate hydrolases"/>
    <property type="match status" value="1"/>
</dbReference>
<evidence type="ECO:0000259" key="1">
    <source>
        <dbReference type="Pfam" id="PF04466"/>
    </source>
</evidence>
<keyword evidence="3" id="KW-1185">Reference proteome</keyword>
<evidence type="ECO:0000313" key="3">
    <source>
        <dbReference type="Proteomes" id="UP000599578"/>
    </source>
</evidence>
<dbReference type="InterPro" id="IPR027417">
    <property type="entry name" value="P-loop_NTPase"/>
</dbReference>
<dbReference type="PANTHER" id="PTHR39184:SF1">
    <property type="entry name" value="PBSX PHAGE TERMINASE LARGE SUBUNIT"/>
    <property type="match status" value="1"/>
</dbReference>
<dbReference type="Proteomes" id="UP000599578">
    <property type="component" value="Unassembled WGS sequence"/>
</dbReference>
<reference evidence="2 3" key="1">
    <citation type="journal article" date="2014" name="Int. J. Syst. Evol. Microbiol.">
        <title>Complete genome sequence of Corynebacterium casei LMG S-19264T (=DSM 44701T), isolated from a smear-ripened cheese.</title>
        <authorList>
            <consortium name="US DOE Joint Genome Institute (JGI-PGF)"/>
            <person name="Walter F."/>
            <person name="Albersmeier A."/>
            <person name="Kalinowski J."/>
            <person name="Ruckert C."/>
        </authorList>
    </citation>
    <scope>NUCLEOTIDE SEQUENCE [LARGE SCALE GENOMIC DNA]</scope>
    <source>
        <strain evidence="2 3">CGMCC 1.7286</strain>
    </source>
</reference>
<dbReference type="InterPro" id="IPR035412">
    <property type="entry name" value="Terminase_L_N"/>
</dbReference>
<dbReference type="Pfam" id="PF04466">
    <property type="entry name" value="Terminase_3"/>
    <property type="match status" value="1"/>
</dbReference>
<dbReference type="InterPro" id="IPR006437">
    <property type="entry name" value="Phage_terminase_lsu"/>
</dbReference>
<organism evidence="2 3">
    <name type="scientific">Marinobacterium nitratireducens</name>
    <dbReference type="NCBI Taxonomy" id="518897"/>
    <lineage>
        <taxon>Bacteria</taxon>
        <taxon>Pseudomonadati</taxon>
        <taxon>Pseudomonadota</taxon>
        <taxon>Gammaproteobacteria</taxon>
        <taxon>Oceanospirillales</taxon>
        <taxon>Oceanospirillaceae</taxon>
        <taxon>Marinobacterium</taxon>
    </lineage>
</organism>
<protein>
    <recommendedName>
        <fullName evidence="1">Phage terminase large subunit N-terminal domain-containing protein</fullName>
    </recommendedName>
</protein>
<evidence type="ECO:0000313" key="2">
    <source>
        <dbReference type="EMBL" id="GGO89052.1"/>
    </source>
</evidence>
<feature type="domain" description="Phage terminase large subunit N-terminal" evidence="1">
    <location>
        <begin position="11"/>
        <end position="169"/>
    </location>
</feature>
<dbReference type="NCBIfam" id="TIGR01547">
    <property type="entry name" value="phage_term_2"/>
    <property type="match status" value="1"/>
</dbReference>
<name>A0A918DZ22_9GAMM</name>
<dbReference type="PANTHER" id="PTHR39184">
    <property type="match status" value="1"/>
</dbReference>
<comment type="caution">
    <text evidence="2">The sequence shown here is derived from an EMBL/GenBank/DDBJ whole genome shotgun (WGS) entry which is preliminary data.</text>
</comment>
<dbReference type="InterPro" id="IPR052380">
    <property type="entry name" value="Viral_DNA_packaging_terminase"/>
</dbReference>
<dbReference type="AlphaFoldDB" id="A0A918DZ22"/>
<proteinExistence type="predicted"/>
<dbReference type="Gene3D" id="3.30.420.240">
    <property type="match status" value="1"/>
</dbReference>
<dbReference type="EMBL" id="BMLT01000021">
    <property type="protein sequence ID" value="GGO89052.1"/>
    <property type="molecule type" value="Genomic_DNA"/>
</dbReference>
<sequence>MAGSIAQQCRTRFLCVRRYQNKIKDSVYTLIGAQIENFKLGGFEVLSNEIRHANGSDFAFYGIERNTDEIKSFEGADILWIEEAHNLTREQWEILEPTIRKDGSEVWISFNPKLMTDFIYQRFIVNPPPSTRARLVNYPDNPFLSDTMKKVIAAKREEDWDEYEHVYLGVPRSDDDAAVIKRSWIEAAIDADRKLGLDLTGARCVGYDVADSGEDKNAAAIFNGAICIELDEWKAPEDELAESAKRAWAHVQGGRMLYDSIGVGAHVGSTLRNMNIQAGYFKFNAGAAVVNPKAEYAPKIKNDEKFENLKAQAWQDVADRLRNTFNAVNKGVQYEPSELICIRGDLDKLERLKTELCSPRKSYSKRGLDMVESKENLAKRGIASPNLADAFIMGACSHLAMESAKRSPIFGTYGNG</sequence>